<reference evidence="1 2" key="1">
    <citation type="submission" date="2017-11" db="EMBL/GenBank/DDBJ databases">
        <title>Complete genome of a free-living desiccation-tolerant cyanobacterium and its photosynthetic adaptation to extreme terrestrial habitat.</title>
        <authorList>
            <person name="Shang J."/>
        </authorList>
    </citation>
    <scope>NUCLEOTIDE SEQUENCE [LARGE SCALE GENOMIC DNA]</scope>
    <source>
        <strain evidence="1 2">CCNUN1</strain>
    </source>
</reference>
<evidence type="ECO:0000313" key="1">
    <source>
        <dbReference type="EMBL" id="AUB41300.1"/>
    </source>
</evidence>
<organism evidence="1 2">
    <name type="scientific">Nostoc flagelliforme CCNUN1</name>
    <dbReference type="NCBI Taxonomy" id="2038116"/>
    <lineage>
        <taxon>Bacteria</taxon>
        <taxon>Bacillati</taxon>
        <taxon>Cyanobacteriota</taxon>
        <taxon>Cyanophyceae</taxon>
        <taxon>Nostocales</taxon>
        <taxon>Nostocaceae</taxon>
        <taxon>Nostoc</taxon>
    </lineage>
</organism>
<dbReference type="AlphaFoldDB" id="A0A2K8T0Z1"/>
<dbReference type="EMBL" id="CP024785">
    <property type="protein sequence ID" value="AUB41300.1"/>
    <property type="molecule type" value="Genomic_DNA"/>
</dbReference>
<protein>
    <submittedName>
        <fullName evidence="1">Uncharacterized protein</fullName>
    </submittedName>
</protein>
<keyword evidence="2" id="KW-1185">Reference proteome</keyword>
<name>A0A2K8T0Z1_9NOSO</name>
<accession>A0A2K8T0Z1</accession>
<dbReference type="Proteomes" id="UP000232003">
    <property type="component" value="Chromosome"/>
</dbReference>
<evidence type="ECO:0000313" key="2">
    <source>
        <dbReference type="Proteomes" id="UP000232003"/>
    </source>
</evidence>
<dbReference type="KEGG" id="nfl:COO91_07348"/>
<sequence>MLQAFDKQYLERIAWTWLITPVFTSLDLLRSQFLGSDRIFHSGIFRLT</sequence>
<gene>
    <name evidence="1" type="ORF">COO91_07348</name>
</gene>
<proteinExistence type="predicted"/>